<keyword evidence="4 12" id="KW-0349">Heme</keyword>
<dbReference type="GO" id="GO:0004497">
    <property type="term" value="F:monooxygenase activity"/>
    <property type="evidence" value="ECO:0007669"/>
    <property type="project" value="UniProtKB-KW"/>
</dbReference>
<dbReference type="InterPro" id="IPR002401">
    <property type="entry name" value="Cyt_P450_E_grp-I"/>
</dbReference>
<dbReference type="Proteomes" id="UP000799771">
    <property type="component" value="Unassembled WGS sequence"/>
</dbReference>
<proteinExistence type="inferred from homology"/>
<evidence type="ECO:0000256" key="4">
    <source>
        <dbReference type="ARBA" id="ARBA00022617"/>
    </source>
</evidence>
<dbReference type="OrthoDB" id="3945418at2759"/>
<evidence type="ECO:0000256" key="13">
    <source>
        <dbReference type="SAM" id="MobiDB-lite"/>
    </source>
</evidence>
<evidence type="ECO:0000256" key="5">
    <source>
        <dbReference type="ARBA" id="ARBA00022692"/>
    </source>
</evidence>
<dbReference type="InterPro" id="IPR017972">
    <property type="entry name" value="Cyt_P450_CS"/>
</dbReference>
<dbReference type="Gene3D" id="1.10.630.10">
    <property type="entry name" value="Cytochrome P450"/>
    <property type="match status" value="1"/>
</dbReference>
<keyword evidence="8" id="KW-0560">Oxidoreductase</keyword>
<dbReference type="Pfam" id="PF00067">
    <property type="entry name" value="p450"/>
    <property type="match status" value="1"/>
</dbReference>
<sequence length="964" mass="107528">MSTQAAPLSLDTSVVTLRTVLLLAGVWLAYEILKALYNLSPLHPLSGIPGPKLAAATYLPEFYYDVVQFGCYTKQIMKMHETYGPIVRINPHEVHCNDISFAEDIYAVGGRKRDKPVHQINGSALGQAGFGTVDHNLHRLRRIPLAKFFSRSMISRLEPEVHVLVQKLCDKLLAQSGDKKAFDITMAYSCFTSDAISGYSFGESFGFLDQKGWYPNFREPTAALLRPVFIFRFFPWTRASAGLGKWIVDYMPKDQAMFVRTLQIDMPARVRKVRADLDAGITYDRPTIFASLLQSDLEALDKEPQRLADEAAAVIGAGTETTSWALTVITYHLLTQPELLAKLTSELRTVVEDERHLPDWNTLENLPYLGAVIQEGLRLSYGVSARTARVATDENLVYRGEWNKKSVQLVIPRGYAVGMSAVITHHDEKAFPSSHAFIPERWLDENNRRRKDVERSMLAFSKGSRSCLGMNLALCELSLCLAALVLRVLPHMRLSDTVMEDLAYHHDMFIPMTKDGRGVRHRLRPDVMRTDDNLPLESPHKLYIHVGIVLATAFALYYILTFSSGLMSSPSSAQSEQQDRTHTLEENHSMSTTVDPNATTIPLDGFPLAILCVSCVLLALSIVSVALRTYIRLARKTFGLDDTLVVAGTVVYSAVVGLTIYGVLIGLGRLEKDLNLWQWSEAMKIYIIWILMYVIALALIKSSVCITILRIASTKTPLRITVWVLLAVTWASFFITFVGTLTYCRPVNAIWTPSLILSGKGTCAPVDTFVIIGHTATVSTIATDLALVIVPGVLLWNTQMKRQAKLQAFGLLSFASVASIITMVRIPYVNKFEKMTNLQFWVAHTVLCSNIETGIGCIASSIPSLRHYLRRHSGDSSSGPSNGRSNKRIDSEPEQRSRRVREGFRSPTESGFNLSPVHGRPEDKWQRLSDEEVERGIRKDKGFHVDVVVNSAMNTTDSLVGQAR</sequence>
<dbReference type="GO" id="GO:0005506">
    <property type="term" value="F:iron ion binding"/>
    <property type="evidence" value="ECO:0007669"/>
    <property type="project" value="InterPro"/>
</dbReference>
<feature type="region of interest" description="Disordered" evidence="13">
    <location>
        <begin position="571"/>
        <end position="595"/>
    </location>
</feature>
<dbReference type="FunFam" id="1.10.630.10:FF:000069">
    <property type="entry name" value="Cytochrome P450, putative (Eurofung)"/>
    <property type="match status" value="1"/>
</dbReference>
<gene>
    <name evidence="16" type="ORF">P153DRAFT_302417</name>
</gene>
<feature type="binding site" description="axial binding residue" evidence="12">
    <location>
        <position position="467"/>
    </location>
    <ligand>
        <name>heme</name>
        <dbReference type="ChEBI" id="CHEBI:30413"/>
    </ligand>
    <ligandPart>
        <name>Fe</name>
        <dbReference type="ChEBI" id="CHEBI:18248"/>
    </ligandPart>
</feature>
<comment type="cofactor">
    <cofactor evidence="1 12">
        <name>heme</name>
        <dbReference type="ChEBI" id="CHEBI:30413"/>
    </cofactor>
</comment>
<evidence type="ECO:0000256" key="3">
    <source>
        <dbReference type="ARBA" id="ARBA00010617"/>
    </source>
</evidence>
<dbReference type="PROSITE" id="PS00086">
    <property type="entry name" value="CYTOCHROME_P450"/>
    <property type="match status" value="1"/>
</dbReference>
<dbReference type="RefSeq" id="XP_033518844.1">
    <property type="nucleotide sequence ID" value="XM_033664450.1"/>
</dbReference>
<feature type="compositionally biased region" description="Basic and acidic residues" evidence="13">
    <location>
        <begin position="887"/>
        <end position="904"/>
    </location>
</feature>
<feature type="transmembrane region" description="Helical" evidence="14">
    <location>
        <begin position="606"/>
        <end position="631"/>
    </location>
</feature>
<evidence type="ECO:0000256" key="12">
    <source>
        <dbReference type="PIRSR" id="PIRSR602401-1"/>
    </source>
</evidence>
<keyword evidence="17" id="KW-1185">Reference proteome</keyword>
<evidence type="ECO:0000256" key="14">
    <source>
        <dbReference type="SAM" id="Phobius"/>
    </source>
</evidence>
<evidence type="ECO:0000256" key="9">
    <source>
        <dbReference type="ARBA" id="ARBA00023004"/>
    </source>
</evidence>
<accession>A0A6A6A1L4</accession>
<keyword evidence="7 14" id="KW-1133">Transmembrane helix</keyword>
<keyword evidence="11 14" id="KW-0472">Membrane</keyword>
<dbReference type="PRINTS" id="PR00385">
    <property type="entry name" value="P450"/>
</dbReference>
<feature type="transmembrane region" description="Helical" evidence="14">
    <location>
        <begin position="840"/>
        <end position="862"/>
    </location>
</feature>
<dbReference type="GO" id="GO:0020037">
    <property type="term" value="F:heme binding"/>
    <property type="evidence" value="ECO:0007669"/>
    <property type="project" value="InterPro"/>
</dbReference>
<keyword evidence="5 14" id="KW-0812">Transmembrane</keyword>
<feature type="transmembrane region" description="Helical" evidence="14">
    <location>
        <begin position="468"/>
        <end position="489"/>
    </location>
</feature>
<dbReference type="GO" id="GO:0016705">
    <property type="term" value="F:oxidoreductase activity, acting on paired donors, with incorporation or reduction of molecular oxygen"/>
    <property type="evidence" value="ECO:0007669"/>
    <property type="project" value="InterPro"/>
</dbReference>
<dbReference type="GO" id="GO:0016020">
    <property type="term" value="C:membrane"/>
    <property type="evidence" value="ECO:0007669"/>
    <property type="project" value="UniProtKB-SubCell"/>
</dbReference>
<dbReference type="CDD" id="cd11062">
    <property type="entry name" value="CYP58-like"/>
    <property type="match status" value="1"/>
</dbReference>
<feature type="region of interest" description="Disordered" evidence="13">
    <location>
        <begin position="870"/>
        <end position="932"/>
    </location>
</feature>
<name>A0A6A6A1L4_9PLEO</name>
<dbReference type="SUPFAM" id="SSF48264">
    <property type="entry name" value="Cytochrome P450"/>
    <property type="match status" value="1"/>
</dbReference>
<feature type="transmembrane region" description="Helical" evidence="14">
    <location>
        <begin position="542"/>
        <end position="560"/>
    </location>
</feature>
<organism evidence="16 17">
    <name type="scientific">Dothidotthia symphoricarpi CBS 119687</name>
    <dbReference type="NCBI Taxonomy" id="1392245"/>
    <lineage>
        <taxon>Eukaryota</taxon>
        <taxon>Fungi</taxon>
        <taxon>Dikarya</taxon>
        <taxon>Ascomycota</taxon>
        <taxon>Pezizomycotina</taxon>
        <taxon>Dothideomycetes</taxon>
        <taxon>Pleosporomycetidae</taxon>
        <taxon>Pleosporales</taxon>
        <taxon>Dothidotthiaceae</taxon>
        <taxon>Dothidotthia</taxon>
    </lineage>
</organism>
<keyword evidence="6 12" id="KW-0479">Metal-binding</keyword>
<dbReference type="GeneID" id="54404882"/>
<feature type="domain" description="Rhodopsin" evidence="15">
    <location>
        <begin position="627"/>
        <end position="871"/>
    </location>
</feature>
<dbReference type="InterPro" id="IPR036396">
    <property type="entry name" value="Cyt_P450_sf"/>
</dbReference>
<keyword evidence="10" id="KW-0503">Monooxygenase</keyword>
<feature type="transmembrane region" description="Helical" evidence="14">
    <location>
        <begin position="769"/>
        <end position="796"/>
    </location>
</feature>
<evidence type="ECO:0000256" key="10">
    <source>
        <dbReference type="ARBA" id="ARBA00023033"/>
    </source>
</evidence>
<protein>
    <submittedName>
        <fullName evidence="16">Cytochrome P450</fullName>
    </submittedName>
</protein>
<dbReference type="EMBL" id="ML977519">
    <property type="protein sequence ID" value="KAF2124451.1"/>
    <property type="molecule type" value="Genomic_DNA"/>
</dbReference>
<evidence type="ECO:0000256" key="7">
    <source>
        <dbReference type="ARBA" id="ARBA00022989"/>
    </source>
</evidence>
<feature type="transmembrane region" description="Helical" evidence="14">
    <location>
        <begin position="643"/>
        <end position="665"/>
    </location>
</feature>
<feature type="compositionally biased region" description="Basic and acidic residues" evidence="13">
    <location>
        <begin position="577"/>
        <end position="588"/>
    </location>
</feature>
<feature type="transmembrane region" description="Helical" evidence="14">
    <location>
        <begin position="685"/>
        <end position="709"/>
    </location>
</feature>
<dbReference type="AlphaFoldDB" id="A0A6A6A1L4"/>
<keyword evidence="9 12" id="KW-0408">Iron</keyword>
<evidence type="ECO:0000256" key="8">
    <source>
        <dbReference type="ARBA" id="ARBA00023002"/>
    </source>
</evidence>
<feature type="compositionally biased region" description="Basic and acidic residues" evidence="13">
    <location>
        <begin position="919"/>
        <end position="932"/>
    </location>
</feature>
<evidence type="ECO:0000256" key="1">
    <source>
        <dbReference type="ARBA" id="ARBA00001971"/>
    </source>
</evidence>
<dbReference type="PRINTS" id="PR00463">
    <property type="entry name" value="EP450I"/>
</dbReference>
<evidence type="ECO:0000256" key="2">
    <source>
        <dbReference type="ARBA" id="ARBA00004167"/>
    </source>
</evidence>
<feature type="compositionally biased region" description="Polar residues" evidence="13">
    <location>
        <begin position="875"/>
        <end position="884"/>
    </location>
</feature>
<dbReference type="InterPro" id="IPR001128">
    <property type="entry name" value="Cyt_P450"/>
</dbReference>
<evidence type="ECO:0000256" key="11">
    <source>
        <dbReference type="ARBA" id="ARBA00023136"/>
    </source>
</evidence>
<dbReference type="PANTHER" id="PTHR24305">
    <property type="entry name" value="CYTOCHROME P450"/>
    <property type="match status" value="1"/>
</dbReference>
<comment type="subcellular location">
    <subcellularLocation>
        <location evidence="2">Membrane</location>
        <topology evidence="2">Single-pass membrane protein</topology>
    </subcellularLocation>
</comment>
<dbReference type="PANTHER" id="PTHR24305:SF147">
    <property type="entry name" value="P450, PUTATIVE (EUROFUNG)-RELATED"/>
    <property type="match status" value="1"/>
</dbReference>
<feature type="transmembrane region" description="Helical" evidence="14">
    <location>
        <begin position="808"/>
        <end position="828"/>
    </location>
</feature>
<evidence type="ECO:0000256" key="6">
    <source>
        <dbReference type="ARBA" id="ARBA00022723"/>
    </source>
</evidence>
<evidence type="ECO:0000313" key="16">
    <source>
        <dbReference type="EMBL" id="KAF2124451.1"/>
    </source>
</evidence>
<evidence type="ECO:0000313" key="17">
    <source>
        <dbReference type="Proteomes" id="UP000799771"/>
    </source>
</evidence>
<dbReference type="InterPro" id="IPR049326">
    <property type="entry name" value="Rhodopsin_dom_fungi"/>
</dbReference>
<dbReference type="Pfam" id="PF20684">
    <property type="entry name" value="Fung_rhodopsin"/>
    <property type="match status" value="1"/>
</dbReference>
<dbReference type="InterPro" id="IPR050121">
    <property type="entry name" value="Cytochrome_P450_monoxygenase"/>
</dbReference>
<feature type="transmembrane region" description="Helical" evidence="14">
    <location>
        <begin position="721"/>
        <end position="743"/>
    </location>
</feature>
<reference evidence="16" key="1">
    <citation type="journal article" date="2020" name="Stud. Mycol.">
        <title>101 Dothideomycetes genomes: a test case for predicting lifestyles and emergence of pathogens.</title>
        <authorList>
            <person name="Haridas S."/>
            <person name="Albert R."/>
            <person name="Binder M."/>
            <person name="Bloem J."/>
            <person name="Labutti K."/>
            <person name="Salamov A."/>
            <person name="Andreopoulos B."/>
            <person name="Baker S."/>
            <person name="Barry K."/>
            <person name="Bills G."/>
            <person name="Bluhm B."/>
            <person name="Cannon C."/>
            <person name="Castanera R."/>
            <person name="Culley D."/>
            <person name="Daum C."/>
            <person name="Ezra D."/>
            <person name="Gonzalez J."/>
            <person name="Henrissat B."/>
            <person name="Kuo A."/>
            <person name="Liang C."/>
            <person name="Lipzen A."/>
            <person name="Lutzoni F."/>
            <person name="Magnuson J."/>
            <person name="Mondo S."/>
            <person name="Nolan M."/>
            <person name="Ohm R."/>
            <person name="Pangilinan J."/>
            <person name="Park H.-J."/>
            <person name="Ramirez L."/>
            <person name="Alfaro M."/>
            <person name="Sun H."/>
            <person name="Tritt A."/>
            <person name="Yoshinaga Y."/>
            <person name="Zwiers L.-H."/>
            <person name="Turgeon B."/>
            <person name="Goodwin S."/>
            <person name="Spatafora J."/>
            <person name="Crous P."/>
            <person name="Grigoriev I."/>
        </authorList>
    </citation>
    <scope>NUCLEOTIDE SEQUENCE</scope>
    <source>
        <strain evidence="16">CBS 119687</strain>
    </source>
</reference>
<evidence type="ECO:0000259" key="15">
    <source>
        <dbReference type="Pfam" id="PF20684"/>
    </source>
</evidence>
<comment type="similarity">
    <text evidence="3">Belongs to the cytochrome P450 family.</text>
</comment>